<name>A0AAD1ULC5_EUPCR</name>
<evidence type="ECO:0000256" key="3">
    <source>
        <dbReference type="ARBA" id="ARBA00022833"/>
    </source>
</evidence>
<keyword evidence="2" id="KW-0863">Zinc-finger</keyword>
<evidence type="ECO:0000259" key="5">
    <source>
        <dbReference type="PROSITE" id="PS50006"/>
    </source>
</evidence>
<dbReference type="SUPFAM" id="SSF57850">
    <property type="entry name" value="RING/U-box"/>
    <property type="match status" value="1"/>
</dbReference>
<accession>A0AAD1ULC5</accession>
<dbReference type="InterPro" id="IPR000253">
    <property type="entry name" value="FHA_dom"/>
</dbReference>
<keyword evidence="1" id="KW-0479">Metal-binding</keyword>
<evidence type="ECO:0000256" key="2">
    <source>
        <dbReference type="ARBA" id="ARBA00022771"/>
    </source>
</evidence>
<keyword evidence="3" id="KW-0862">Zinc</keyword>
<dbReference type="Proteomes" id="UP001295684">
    <property type="component" value="Unassembled WGS sequence"/>
</dbReference>
<gene>
    <name evidence="7" type="ORF">ECRASSUSDP1_LOCUS10707</name>
</gene>
<proteinExistence type="predicted"/>
<dbReference type="Pfam" id="PF12906">
    <property type="entry name" value="RINGv"/>
    <property type="match status" value="1"/>
</dbReference>
<dbReference type="InterPro" id="IPR011016">
    <property type="entry name" value="Znf_RING-CH"/>
</dbReference>
<reference evidence="7" key="1">
    <citation type="submission" date="2023-07" db="EMBL/GenBank/DDBJ databases">
        <authorList>
            <consortium name="AG Swart"/>
            <person name="Singh M."/>
            <person name="Singh A."/>
            <person name="Seah K."/>
            <person name="Emmerich C."/>
        </authorList>
    </citation>
    <scope>NUCLEOTIDE SEQUENCE</scope>
    <source>
        <strain evidence="7">DP1</strain>
    </source>
</reference>
<dbReference type="PROSITE" id="PS50006">
    <property type="entry name" value="FHA_DOMAIN"/>
    <property type="match status" value="1"/>
</dbReference>
<dbReference type="EMBL" id="CAMPGE010010561">
    <property type="protein sequence ID" value="CAI2369408.1"/>
    <property type="molecule type" value="Genomic_DNA"/>
</dbReference>
<dbReference type="SMART" id="SM00744">
    <property type="entry name" value="RINGv"/>
    <property type="match status" value="1"/>
</dbReference>
<dbReference type="SUPFAM" id="SSF49879">
    <property type="entry name" value="SMAD/FHA domain"/>
    <property type="match status" value="1"/>
</dbReference>
<evidence type="ECO:0000256" key="1">
    <source>
        <dbReference type="ARBA" id="ARBA00022723"/>
    </source>
</evidence>
<feature type="domain" description="FHA" evidence="5">
    <location>
        <begin position="329"/>
        <end position="374"/>
    </location>
</feature>
<dbReference type="PANTHER" id="PTHR46210">
    <property type="entry name" value="FHA DOMAIN-CONTAINING PROTEIN"/>
    <property type="match status" value="1"/>
</dbReference>
<feature type="region of interest" description="Disordered" evidence="4">
    <location>
        <begin position="1"/>
        <end position="37"/>
    </location>
</feature>
<dbReference type="InterPro" id="IPR013083">
    <property type="entry name" value="Znf_RING/FYVE/PHD"/>
</dbReference>
<dbReference type="PANTHER" id="PTHR46210:SF1">
    <property type="entry name" value="FHA DOMAIN-CONTAINING PROTEIN"/>
    <property type="match status" value="1"/>
</dbReference>
<evidence type="ECO:0000313" key="7">
    <source>
        <dbReference type="EMBL" id="CAI2369408.1"/>
    </source>
</evidence>
<dbReference type="CDD" id="cd00060">
    <property type="entry name" value="FHA"/>
    <property type="match status" value="1"/>
</dbReference>
<feature type="domain" description="RING-CH-type" evidence="6">
    <location>
        <begin position="201"/>
        <end position="281"/>
    </location>
</feature>
<dbReference type="SMART" id="SM00240">
    <property type="entry name" value="FHA"/>
    <property type="match status" value="1"/>
</dbReference>
<dbReference type="InterPro" id="IPR008984">
    <property type="entry name" value="SMAD_FHA_dom_sf"/>
</dbReference>
<comment type="caution">
    <text evidence="7">The sequence shown here is derived from an EMBL/GenBank/DDBJ whole genome shotgun (WGS) entry which is preliminary data.</text>
</comment>
<keyword evidence="8" id="KW-1185">Reference proteome</keyword>
<dbReference type="CDD" id="cd16495">
    <property type="entry name" value="RING_CH-C4HC3_MARCH"/>
    <property type="match status" value="1"/>
</dbReference>
<evidence type="ECO:0000313" key="8">
    <source>
        <dbReference type="Proteomes" id="UP001295684"/>
    </source>
</evidence>
<dbReference type="AlphaFoldDB" id="A0AAD1ULC5"/>
<evidence type="ECO:0000256" key="4">
    <source>
        <dbReference type="SAM" id="MobiDB-lite"/>
    </source>
</evidence>
<dbReference type="Gene3D" id="3.30.40.10">
    <property type="entry name" value="Zinc/RING finger domain, C3HC4 (zinc finger)"/>
    <property type="match status" value="1"/>
</dbReference>
<dbReference type="Gene3D" id="2.60.200.20">
    <property type="match status" value="1"/>
</dbReference>
<evidence type="ECO:0000259" key="6">
    <source>
        <dbReference type="PROSITE" id="PS51292"/>
    </source>
</evidence>
<dbReference type="Pfam" id="PF00498">
    <property type="entry name" value="FHA"/>
    <property type="match status" value="1"/>
</dbReference>
<feature type="compositionally biased region" description="Basic and acidic residues" evidence="4">
    <location>
        <begin position="1"/>
        <end position="20"/>
    </location>
</feature>
<organism evidence="7 8">
    <name type="scientific">Euplotes crassus</name>
    <dbReference type="NCBI Taxonomy" id="5936"/>
    <lineage>
        <taxon>Eukaryota</taxon>
        <taxon>Sar</taxon>
        <taxon>Alveolata</taxon>
        <taxon>Ciliophora</taxon>
        <taxon>Intramacronucleata</taxon>
        <taxon>Spirotrichea</taxon>
        <taxon>Hypotrichia</taxon>
        <taxon>Euplotida</taxon>
        <taxon>Euplotidae</taxon>
        <taxon>Moneuplotes</taxon>
    </lineage>
</organism>
<dbReference type="PROSITE" id="PS51292">
    <property type="entry name" value="ZF_RING_CH"/>
    <property type="match status" value="1"/>
</dbReference>
<sequence>MDKKTAKALEKQAEEEKEKQSPLPNLSEIAKNNPDTSPAECKDVLLMRMVTWLRDSHALFDYESRQIQKKNIKVDHSCKIIRQKDEVNTVGSTYKPESDDEATHLFSIIKDDKGDYFIDTEKVHATEKLWLVVRAMKNDSKKLSYELRKGDIIKLGRIQFRVKDLQTPTIPKNDPKVVEPNEDIADVRAALYENEDANEDDDNSSGIQCRFCWGSLCTAENPLINICNCTGTVRYIHLQCLKRWVKSKVKPIQNEKMRECLESFIWKTFECEVCKIRYSSTLRHNDKFFNIFDLDVPDGSFCILESISMQKNSSKMIYVMKPNAPSMNFNVGRGGDSDIRISDISVSRLHAKIKFEDGKFMLEDNTSKFGTLVQIKDKIAITKNHTSAVQSGRTVVTYHRWAKDFPPRLPEK</sequence>
<dbReference type="GO" id="GO:0008270">
    <property type="term" value="F:zinc ion binding"/>
    <property type="evidence" value="ECO:0007669"/>
    <property type="project" value="UniProtKB-KW"/>
</dbReference>
<protein>
    <submittedName>
        <fullName evidence="7">Uncharacterized protein</fullName>
    </submittedName>
</protein>